<dbReference type="Pfam" id="PF01925">
    <property type="entry name" value="TauE"/>
    <property type="match status" value="1"/>
</dbReference>
<proteinExistence type="inferred from homology"/>
<feature type="transmembrane region" description="Helical" evidence="6">
    <location>
        <begin position="113"/>
        <end position="131"/>
    </location>
</feature>
<gene>
    <name evidence="7" type="ORF">GCM10011346_08520</name>
</gene>
<evidence type="ECO:0000256" key="5">
    <source>
        <dbReference type="ARBA" id="ARBA00023136"/>
    </source>
</evidence>
<evidence type="ECO:0000256" key="1">
    <source>
        <dbReference type="ARBA" id="ARBA00004141"/>
    </source>
</evidence>
<comment type="similarity">
    <text evidence="2 6">Belongs to the 4-toluene sulfonate uptake permease (TSUP) (TC 2.A.102) family.</text>
</comment>
<reference evidence="8" key="1">
    <citation type="journal article" date="2019" name="Int. J. Syst. Evol. Microbiol.">
        <title>The Global Catalogue of Microorganisms (GCM) 10K type strain sequencing project: providing services to taxonomists for standard genome sequencing and annotation.</title>
        <authorList>
            <consortium name="The Broad Institute Genomics Platform"/>
            <consortium name="The Broad Institute Genome Sequencing Center for Infectious Disease"/>
            <person name="Wu L."/>
            <person name="Ma J."/>
        </authorList>
    </citation>
    <scope>NUCLEOTIDE SEQUENCE [LARGE SCALE GENOMIC DNA]</scope>
    <source>
        <strain evidence="8">CGMCC 1.7693</strain>
    </source>
</reference>
<evidence type="ECO:0000256" key="4">
    <source>
        <dbReference type="ARBA" id="ARBA00022989"/>
    </source>
</evidence>
<evidence type="ECO:0000313" key="7">
    <source>
        <dbReference type="EMBL" id="GGP08446.1"/>
    </source>
</evidence>
<dbReference type="PANTHER" id="PTHR43701:SF2">
    <property type="entry name" value="MEMBRANE TRANSPORTER PROTEIN YJNA-RELATED"/>
    <property type="match status" value="1"/>
</dbReference>
<feature type="transmembrane region" description="Helical" evidence="6">
    <location>
        <begin position="245"/>
        <end position="266"/>
    </location>
</feature>
<feature type="transmembrane region" description="Helical" evidence="6">
    <location>
        <begin position="80"/>
        <end position="101"/>
    </location>
</feature>
<dbReference type="PANTHER" id="PTHR43701">
    <property type="entry name" value="MEMBRANE TRANSPORTER PROTEIN MJ0441-RELATED"/>
    <property type="match status" value="1"/>
</dbReference>
<accession>A0ABQ2NR31</accession>
<evidence type="ECO:0000256" key="2">
    <source>
        <dbReference type="ARBA" id="ARBA00009142"/>
    </source>
</evidence>
<evidence type="ECO:0000256" key="6">
    <source>
        <dbReference type="RuleBase" id="RU363041"/>
    </source>
</evidence>
<sequence>MEMIFIFILYFIISLSASIFGAVAGLGGGVIIKPLLDFFGHFDLPTIGVLSAATVLAMATMSLIKLGVSRSEAKIDKTVSLLLASGSIAGGVFGKAVFNYFAVSLGMLTEIALLQSITLSILLTLLLLYFLKKDKLKSFVFENRVIIIMIGFSLGFISAFLGIGGGPLNVAVLILFFSMNTRDAAFNSIFIIFFSQLSALLLIVLTTGFSDYDLSMVGYMITGGVIGGLVGTNIAIRLSNRQIERIFDVAILLIVFINLFNIVKLLN</sequence>
<dbReference type="Proteomes" id="UP000641206">
    <property type="component" value="Unassembled WGS sequence"/>
</dbReference>
<protein>
    <recommendedName>
        <fullName evidence="6">Probable membrane transporter protein</fullName>
    </recommendedName>
</protein>
<dbReference type="InterPro" id="IPR051598">
    <property type="entry name" value="TSUP/Inactive_protease-like"/>
</dbReference>
<feature type="transmembrane region" description="Helical" evidence="6">
    <location>
        <begin position="217"/>
        <end position="239"/>
    </location>
</feature>
<dbReference type="InterPro" id="IPR002781">
    <property type="entry name" value="TM_pro_TauE-like"/>
</dbReference>
<feature type="transmembrane region" description="Helical" evidence="6">
    <location>
        <begin position="184"/>
        <end position="205"/>
    </location>
</feature>
<keyword evidence="3 6" id="KW-0812">Transmembrane</keyword>
<name>A0ABQ2NR31_9BACI</name>
<dbReference type="EMBL" id="BMLW01000002">
    <property type="protein sequence ID" value="GGP08446.1"/>
    <property type="molecule type" value="Genomic_DNA"/>
</dbReference>
<organism evidence="7 8">
    <name type="scientific">Oceanobacillus neutriphilus</name>
    <dbReference type="NCBI Taxonomy" id="531815"/>
    <lineage>
        <taxon>Bacteria</taxon>
        <taxon>Bacillati</taxon>
        <taxon>Bacillota</taxon>
        <taxon>Bacilli</taxon>
        <taxon>Bacillales</taxon>
        <taxon>Bacillaceae</taxon>
        <taxon>Oceanobacillus</taxon>
    </lineage>
</organism>
<feature type="transmembrane region" description="Helical" evidence="6">
    <location>
        <begin position="44"/>
        <end position="68"/>
    </location>
</feature>
<feature type="transmembrane region" description="Helical" evidence="6">
    <location>
        <begin position="7"/>
        <end position="32"/>
    </location>
</feature>
<keyword evidence="8" id="KW-1185">Reference proteome</keyword>
<feature type="transmembrane region" description="Helical" evidence="6">
    <location>
        <begin position="143"/>
        <end position="164"/>
    </location>
</feature>
<comment type="caution">
    <text evidence="7">The sequence shown here is derived from an EMBL/GenBank/DDBJ whole genome shotgun (WGS) entry which is preliminary data.</text>
</comment>
<keyword evidence="6" id="KW-1003">Cell membrane</keyword>
<keyword evidence="4 6" id="KW-1133">Transmembrane helix</keyword>
<evidence type="ECO:0000313" key="8">
    <source>
        <dbReference type="Proteomes" id="UP000641206"/>
    </source>
</evidence>
<comment type="subcellular location">
    <subcellularLocation>
        <location evidence="6">Cell membrane</location>
        <topology evidence="6">Multi-pass membrane protein</topology>
    </subcellularLocation>
    <subcellularLocation>
        <location evidence="1">Membrane</location>
        <topology evidence="1">Multi-pass membrane protein</topology>
    </subcellularLocation>
</comment>
<keyword evidence="5 6" id="KW-0472">Membrane</keyword>
<evidence type="ECO:0000256" key="3">
    <source>
        <dbReference type="ARBA" id="ARBA00022692"/>
    </source>
</evidence>